<feature type="compositionally biased region" description="Basic and acidic residues" evidence="1">
    <location>
        <begin position="114"/>
        <end position="128"/>
    </location>
</feature>
<dbReference type="SUPFAM" id="SSF46785">
    <property type="entry name" value="Winged helix' DNA-binding domain"/>
    <property type="match status" value="1"/>
</dbReference>
<feature type="compositionally biased region" description="Basic and acidic residues" evidence="1">
    <location>
        <begin position="63"/>
        <end position="83"/>
    </location>
</feature>
<feature type="compositionally biased region" description="Basic and acidic residues" evidence="1">
    <location>
        <begin position="341"/>
        <end position="365"/>
    </location>
</feature>
<gene>
    <name evidence="3" type="ORF">Pcinc_022177</name>
</gene>
<dbReference type="Proteomes" id="UP001286313">
    <property type="component" value="Unassembled WGS sequence"/>
</dbReference>
<feature type="region of interest" description="Disordered" evidence="1">
    <location>
        <begin position="493"/>
        <end position="536"/>
    </location>
</feature>
<feature type="compositionally biased region" description="Basic and acidic residues" evidence="1">
    <location>
        <begin position="135"/>
        <end position="147"/>
    </location>
</feature>
<evidence type="ECO:0000313" key="3">
    <source>
        <dbReference type="EMBL" id="KAK3872754.1"/>
    </source>
</evidence>
<dbReference type="InterPro" id="IPR036390">
    <property type="entry name" value="WH_DNA-bd_sf"/>
</dbReference>
<dbReference type="GO" id="GO:0006355">
    <property type="term" value="P:regulation of DNA-templated transcription"/>
    <property type="evidence" value="ECO:0007669"/>
    <property type="project" value="InterPro"/>
</dbReference>
<accession>A0AAE1KGC5</accession>
<dbReference type="GO" id="GO:0003677">
    <property type="term" value="F:DNA binding"/>
    <property type="evidence" value="ECO:0007669"/>
    <property type="project" value="InterPro"/>
</dbReference>
<feature type="compositionally biased region" description="Acidic residues" evidence="1">
    <location>
        <begin position="84"/>
        <end position="94"/>
    </location>
</feature>
<organism evidence="3 4">
    <name type="scientific">Petrolisthes cinctipes</name>
    <name type="common">Flat porcelain crab</name>
    <dbReference type="NCBI Taxonomy" id="88211"/>
    <lineage>
        <taxon>Eukaryota</taxon>
        <taxon>Metazoa</taxon>
        <taxon>Ecdysozoa</taxon>
        <taxon>Arthropoda</taxon>
        <taxon>Crustacea</taxon>
        <taxon>Multicrustacea</taxon>
        <taxon>Malacostraca</taxon>
        <taxon>Eumalacostraca</taxon>
        <taxon>Eucarida</taxon>
        <taxon>Decapoda</taxon>
        <taxon>Pleocyemata</taxon>
        <taxon>Anomura</taxon>
        <taxon>Galatheoidea</taxon>
        <taxon>Porcellanidae</taxon>
        <taxon>Petrolisthes</taxon>
    </lineage>
</organism>
<evidence type="ECO:0000259" key="2">
    <source>
        <dbReference type="PROSITE" id="PS51526"/>
    </source>
</evidence>
<feature type="domain" description="RFX-type winged-helix" evidence="2">
    <location>
        <begin position="156"/>
        <end position="233"/>
    </location>
</feature>
<dbReference type="InterPro" id="IPR003150">
    <property type="entry name" value="DNA-bd_RFX"/>
</dbReference>
<keyword evidence="4" id="KW-1185">Reference proteome</keyword>
<protein>
    <recommendedName>
        <fullName evidence="2">RFX-type winged-helix domain-containing protein</fullName>
    </recommendedName>
</protein>
<dbReference type="AlphaFoldDB" id="A0AAE1KGC5"/>
<reference evidence="3" key="1">
    <citation type="submission" date="2023-10" db="EMBL/GenBank/DDBJ databases">
        <title>Genome assemblies of two species of porcelain crab, Petrolisthes cinctipes and Petrolisthes manimaculis (Anomura: Porcellanidae).</title>
        <authorList>
            <person name="Angst P."/>
        </authorList>
    </citation>
    <scope>NUCLEOTIDE SEQUENCE</scope>
    <source>
        <strain evidence="3">PB745_01</strain>
        <tissue evidence="3">Gill</tissue>
    </source>
</reference>
<feature type="compositionally biased region" description="Low complexity" evidence="1">
    <location>
        <begin position="503"/>
        <end position="516"/>
    </location>
</feature>
<evidence type="ECO:0000256" key="1">
    <source>
        <dbReference type="SAM" id="MobiDB-lite"/>
    </source>
</evidence>
<feature type="region of interest" description="Disordered" evidence="1">
    <location>
        <begin position="45"/>
        <end position="147"/>
    </location>
</feature>
<sequence length="536" mass="61018">MAPNGVSEVTAMSTNGIIHSRKNYKLCTKLDENASYSLTELQPVQLPEDQSILDPELLVETQNKYKGEEEDHDSGYDEGRASESDEEKELESDEFGQGNLVIEESDSSPVPSPKRQDGKSKSLLEENKSTGTADESGKIQRRSDLRNESLKKMRDGKAWLIKTLIFVESAVCSLSLREVVDEYRSYCRSTNRTPVTTPVLARLIRSVFSSATKCRVGPRGSQKIHYRNLQWRQDACNCSIRKPLEKPEETVSSNEFQEVELFVSSCDQDQEKTQLEDHQDSQVIHNESLYKKYIEGDVKQEVEDSLKDDDDKQVQENRKDLDPYSDEKESKSSEEREEEQEGKLLVEEAPNRRNPEEEAQIKDNQGECETAANGLSRVIKWMYEQNKMMTLLQYFAHSASCRNQTCSPICLMFRRVRRHVVGARHACSVLQVYSTLLRTHVSNSYDKNQLEMHKDKPAYNSFFLFKSQPSHAIALLYMRRIKVSFSLTQHKRANDGSSLHNQSTPSDSSPTTSSGSKGKGWEVQVSVSNIEMSGFD</sequence>
<evidence type="ECO:0000313" key="4">
    <source>
        <dbReference type="Proteomes" id="UP001286313"/>
    </source>
</evidence>
<dbReference type="Gene3D" id="1.10.10.10">
    <property type="entry name" value="Winged helix-like DNA-binding domain superfamily/Winged helix DNA-binding domain"/>
    <property type="match status" value="1"/>
</dbReference>
<feature type="compositionally biased region" description="Polar residues" evidence="1">
    <location>
        <begin position="525"/>
        <end position="536"/>
    </location>
</feature>
<dbReference type="InterPro" id="IPR036388">
    <property type="entry name" value="WH-like_DNA-bd_sf"/>
</dbReference>
<dbReference type="PROSITE" id="PS51526">
    <property type="entry name" value="RFX_DBD"/>
    <property type="match status" value="1"/>
</dbReference>
<name>A0AAE1KGC5_PETCI</name>
<feature type="compositionally biased region" description="Basic and acidic residues" evidence="1">
    <location>
        <begin position="302"/>
        <end position="334"/>
    </location>
</feature>
<proteinExistence type="predicted"/>
<feature type="region of interest" description="Disordered" evidence="1">
    <location>
        <begin position="302"/>
        <end position="366"/>
    </location>
</feature>
<comment type="caution">
    <text evidence="3">The sequence shown here is derived from an EMBL/GenBank/DDBJ whole genome shotgun (WGS) entry which is preliminary data.</text>
</comment>
<dbReference type="EMBL" id="JAWQEG010002316">
    <property type="protein sequence ID" value="KAK3872754.1"/>
    <property type="molecule type" value="Genomic_DNA"/>
</dbReference>
<dbReference type="Pfam" id="PF02257">
    <property type="entry name" value="RFX_DNA_binding"/>
    <property type="match status" value="1"/>
</dbReference>